<organism evidence="10 11">
    <name type="scientific">Rothia aerolata</name>
    <dbReference type="NCBI Taxonomy" id="1812262"/>
    <lineage>
        <taxon>Bacteria</taxon>
        <taxon>Bacillati</taxon>
        <taxon>Actinomycetota</taxon>
        <taxon>Actinomycetes</taxon>
        <taxon>Micrococcales</taxon>
        <taxon>Micrococcaceae</taxon>
        <taxon>Rothia</taxon>
    </lineage>
</organism>
<dbReference type="Gene3D" id="3.30.420.40">
    <property type="match status" value="2"/>
</dbReference>
<dbReference type="CDD" id="cd07809">
    <property type="entry name" value="ASKHA_NBD_FGGY_BaXK-like"/>
    <property type="match status" value="1"/>
</dbReference>
<dbReference type="InterPro" id="IPR050406">
    <property type="entry name" value="FGGY_Carb_Kinase"/>
</dbReference>
<dbReference type="InterPro" id="IPR018485">
    <property type="entry name" value="FGGY_C"/>
</dbReference>
<proteinExistence type="inferred from homology"/>
<dbReference type="InterPro" id="IPR018484">
    <property type="entry name" value="FGGY_N"/>
</dbReference>
<dbReference type="GO" id="GO:0005997">
    <property type="term" value="P:xylulose metabolic process"/>
    <property type="evidence" value="ECO:0007669"/>
    <property type="project" value="InterPro"/>
</dbReference>
<keyword evidence="7" id="KW-0119">Carbohydrate metabolism</keyword>
<dbReference type="PANTHER" id="PTHR43095">
    <property type="entry name" value="SUGAR KINASE"/>
    <property type="match status" value="1"/>
</dbReference>
<evidence type="ECO:0000256" key="3">
    <source>
        <dbReference type="ARBA" id="ARBA00022679"/>
    </source>
</evidence>
<reference evidence="10 11" key="1">
    <citation type="journal article" date="2014" name="Int. J. Syst. Evol. Microbiol.">
        <title>Complete genome sequence of Corynebacterium casei LMG S-19264T (=DSM 44701T), isolated from a smear-ripened cheese.</title>
        <authorList>
            <consortium name="US DOE Joint Genome Institute (JGI-PGF)"/>
            <person name="Walter F."/>
            <person name="Albersmeier A."/>
            <person name="Kalinowski J."/>
            <person name="Ruckert C."/>
        </authorList>
    </citation>
    <scope>NUCLEOTIDE SEQUENCE [LARGE SCALE GENOMIC DNA]</scope>
    <source>
        <strain evidence="10 11">CCM 8669</strain>
    </source>
</reference>
<keyword evidence="2 7" id="KW-0859">Xylose metabolism</keyword>
<dbReference type="AlphaFoldDB" id="A0A917MV49"/>
<feature type="domain" description="Carbohydrate kinase FGGY C-terminal" evidence="9">
    <location>
        <begin position="237"/>
        <end position="421"/>
    </location>
</feature>
<dbReference type="Proteomes" id="UP000600171">
    <property type="component" value="Unassembled WGS sequence"/>
</dbReference>
<evidence type="ECO:0000256" key="6">
    <source>
        <dbReference type="ARBA" id="ARBA00022840"/>
    </source>
</evidence>
<dbReference type="Pfam" id="PF02782">
    <property type="entry name" value="FGGY_C"/>
    <property type="match status" value="1"/>
</dbReference>
<accession>A0A917MV49</accession>
<dbReference type="GO" id="GO:0005524">
    <property type="term" value="F:ATP binding"/>
    <property type="evidence" value="ECO:0007669"/>
    <property type="project" value="UniProtKB-KW"/>
</dbReference>
<dbReference type="GO" id="GO:0042732">
    <property type="term" value="P:D-xylose metabolic process"/>
    <property type="evidence" value="ECO:0007669"/>
    <property type="project" value="UniProtKB-KW"/>
</dbReference>
<dbReference type="EC" id="2.7.1.17" evidence="7"/>
<comment type="caution">
    <text evidence="10">The sequence shown here is derived from an EMBL/GenBank/DDBJ whole genome shotgun (WGS) entry which is preliminary data.</text>
</comment>
<protein>
    <recommendedName>
        <fullName evidence="7">Xylulose kinase</fullName>
        <shortName evidence="7">Xylulokinase</shortName>
        <ecNumber evidence="7">2.7.1.17</ecNumber>
    </recommendedName>
</protein>
<keyword evidence="4 7" id="KW-0547">Nucleotide-binding</keyword>
<evidence type="ECO:0000259" key="8">
    <source>
        <dbReference type="Pfam" id="PF00370"/>
    </source>
</evidence>
<evidence type="ECO:0000256" key="4">
    <source>
        <dbReference type="ARBA" id="ARBA00022741"/>
    </source>
</evidence>
<dbReference type="GO" id="GO:0004856">
    <property type="term" value="F:D-xylulokinase activity"/>
    <property type="evidence" value="ECO:0007669"/>
    <property type="project" value="UniProtKB-EC"/>
</dbReference>
<dbReference type="EMBL" id="BMDC01000004">
    <property type="protein sequence ID" value="GGH66011.1"/>
    <property type="molecule type" value="Genomic_DNA"/>
</dbReference>
<keyword evidence="5 7" id="KW-0418">Kinase</keyword>
<comment type="catalytic activity">
    <reaction evidence="7">
        <text>D-xylulose + ATP = D-xylulose 5-phosphate + ADP + H(+)</text>
        <dbReference type="Rhea" id="RHEA:10964"/>
        <dbReference type="ChEBI" id="CHEBI:15378"/>
        <dbReference type="ChEBI" id="CHEBI:17140"/>
        <dbReference type="ChEBI" id="CHEBI:30616"/>
        <dbReference type="ChEBI" id="CHEBI:57737"/>
        <dbReference type="ChEBI" id="CHEBI:456216"/>
        <dbReference type="EC" id="2.7.1.17"/>
    </reaction>
</comment>
<dbReference type="SUPFAM" id="SSF53067">
    <property type="entry name" value="Actin-like ATPase domain"/>
    <property type="match status" value="2"/>
</dbReference>
<gene>
    <name evidence="7" type="primary">xylB</name>
    <name evidence="10" type="ORF">GCM10007359_19840</name>
</gene>
<evidence type="ECO:0000259" key="9">
    <source>
        <dbReference type="Pfam" id="PF02782"/>
    </source>
</evidence>
<dbReference type="PIRSF" id="PIRSF000538">
    <property type="entry name" value="GlpK"/>
    <property type="match status" value="1"/>
</dbReference>
<keyword evidence="3 7" id="KW-0808">Transferase</keyword>
<evidence type="ECO:0000256" key="7">
    <source>
        <dbReference type="RuleBase" id="RU364073"/>
    </source>
</evidence>
<feature type="domain" description="Carbohydrate kinase FGGY N-terminal" evidence="8">
    <location>
        <begin position="5"/>
        <end position="215"/>
    </location>
</feature>
<dbReference type="NCBIfam" id="TIGR01312">
    <property type="entry name" value="XylB"/>
    <property type="match status" value="1"/>
</dbReference>
<evidence type="ECO:0000313" key="11">
    <source>
        <dbReference type="Proteomes" id="UP000600171"/>
    </source>
</evidence>
<dbReference type="RefSeq" id="WP_188360217.1">
    <property type="nucleotide sequence ID" value="NZ_BMDC01000004.1"/>
</dbReference>
<dbReference type="InterPro" id="IPR000577">
    <property type="entry name" value="Carb_kinase_FGGY"/>
</dbReference>
<evidence type="ECO:0000313" key="10">
    <source>
        <dbReference type="EMBL" id="GGH66011.1"/>
    </source>
</evidence>
<keyword evidence="11" id="KW-1185">Reference proteome</keyword>
<dbReference type="PANTHER" id="PTHR43095:SF5">
    <property type="entry name" value="XYLULOSE KINASE"/>
    <property type="match status" value="1"/>
</dbReference>
<dbReference type="InterPro" id="IPR006000">
    <property type="entry name" value="Xylulokinase"/>
</dbReference>
<sequence length="462" mass="49076">MAQFVLGIDSSTQSCKALLVNAETGEIVEEKRASHPGGTEVDPAHWVKALNEVTEGLLEKADAVAIAGQQHGMVLLDENNEVVRDALLWNDTRSAPEADELTAFLGGPQRAAEHVGSVPLAAYTATKMLWVRKNEPQNAARAAKVALPHDYLTMQLNASDELYTDHGEASGTSYYNTAKRQWETSIAAWAIGHKIELPKLAEPNEVVGKTESGALIAPGTGDNMGAALGLDLQDGDAVVSMGTSAVAMMLSDVAAADYKNNVSGFADATGKYLPLACTLNGAPVMDFAAATLGVDHDELAEMVLSAEPGAKGAVFLPYLAGERTPNLPHAKAHLGNIGAGFERKDLARAMVEGLACSVREGLENIVAQRGAEPDRIILIGGGAKSKAFREVLAQVLGIDIYVPEPAEFVAIGAARQAAWALSGEVTPPVWKQPEMIKVSAEKRPSIYRNYINYRNKLYPEAA</sequence>
<evidence type="ECO:0000256" key="1">
    <source>
        <dbReference type="ARBA" id="ARBA00009156"/>
    </source>
</evidence>
<evidence type="ECO:0000256" key="5">
    <source>
        <dbReference type="ARBA" id="ARBA00022777"/>
    </source>
</evidence>
<comment type="similarity">
    <text evidence="1 7">Belongs to the FGGY kinase family.</text>
</comment>
<evidence type="ECO:0000256" key="2">
    <source>
        <dbReference type="ARBA" id="ARBA00022629"/>
    </source>
</evidence>
<dbReference type="InterPro" id="IPR043129">
    <property type="entry name" value="ATPase_NBD"/>
</dbReference>
<name>A0A917MV49_9MICC</name>
<keyword evidence="6 7" id="KW-0067">ATP-binding</keyword>
<dbReference type="Pfam" id="PF00370">
    <property type="entry name" value="FGGY_N"/>
    <property type="match status" value="1"/>
</dbReference>